<evidence type="ECO:0000313" key="3">
    <source>
        <dbReference type="Proteomes" id="UP000186168"/>
    </source>
</evidence>
<dbReference type="Gene3D" id="1.10.10.10">
    <property type="entry name" value="Winged helix-like DNA-binding domain superfamily/Winged helix DNA-binding domain"/>
    <property type="match status" value="1"/>
</dbReference>
<dbReference type="SMART" id="SM00421">
    <property type="entry name" value="HTH_LUXR"/>
    <property type="match status" value="1"/>
</dbReference>
<proteinExistence type="predicted"/>
<keyword evidence="3" id="KW-1185">Reference proteome</keyword>
<feature type="domain" description="HTH luxR-type" evidence="1">
    <location>
        <begin position="1"/>
        <end position="54"/>
    </location>
</feature>
<dbReference type="EMBL" id="ASQP01000441">
    <property type="protein sequence ID" value="OMI34796.1"/>
    <property type="molecule type" value="Genomic_DNA"/>
</dbReference>
<evidence type="ECO:0000259" key="1">
    <source>
        <dbReference type="PROSITE" id="PS50043"/>
    </source>
</evidence>
<organism evidence="2 3">
    <name type="scientific">Streptomyces sparsogenes DSM 40356</name>
    <dbReference type="NCBI Taxonomy" id="1331668"/>
    <lineage>
        <taxon>Bacteria</taxon>
        <taxon>Bacillati</taxon>
        <taxon>Actinomycetota</taxon>
        <taxon>Actinomycetes</taxon>
        <taxon>Kitasatosporales</taxon>
        <taxon>Streptomycetaceae</taxon>
        <taxon>Streptomyces</taxon>
    </lineage>
</organism>
<name>A0A1R1S8V8_9ACTN</name>
<dbReference type="InterPro" id="IPR000792">
    <property type="entry name" value="Tscrpt_reg_LuxR_C"/>
</dbReference>
<gene>
    <name evidence="2" type="ORF">SPAR_34626</name>
</gene>
<dbReference type="PROSITE" id="PS00622">
    <property type="entry name" value="HTH_LUXR_1"/>
    <property type="match status" value="1"/>
</dbReference>
<reference evidence="2 3" key="1">
    <citation type="submission" date="2013-05" db="EMBL/GenBank/DDBJ databases">
        <title>Genome sequence of Streptomyces sparsogenes DSM 40356.</title>
        <authorList>
            <person name="Coyne S."/>
            <person name="Seebeck F.P."/>
        </authorList>
    </citation>
    <scope>NUCLEOTIDE SEQUENCE [LARGE SCALE GENOMIC DNA]</scope>
    <source>
        <strain evidence="2 3">DSM 40356</strain>
    </source>
</reference>
<dbReference type="InterPro" id="IPR016032">
    <property type="entry name" value="Sig_transdc_resp-reg_C-effctor"/>
</dbReference>
<dbReference type="Pfam" id="PF00196">
    <property type="entry name" value="GerE"/>
    <property type="match status" value="1"/>
</dbReference>
<sequence>RRTATLAGRGHGNRDIADKLSVTTRTVELRLSAAYRKLRISGRAELRALVRSMEGHDTDVA</sequence>
<comment type="caution">
    <text evidence="2">The sequence shown here is derived from an EMBL/GenBank/DDBJ whole genome shotgun (WGS) entry which is preliminary data.</text>
</comment>
<feature type="non-terminal residue" evidence="2">
    <location>
        <position position="1"/>
    </location>
</feature>
<dbReference type="Proteomes" id="UP000186168">
    <property type="component" value="Unassembled WGS sequence"/>
</dbReference>
<dbReference type="RefSeq" id="WP_143615527.1">
    <property type="nucleotide sequence ID" value="NZ_ASQP01000441.1"/>
</dbReference>
<dbReference type="GO" id="GO:0006355">
    <property type="term" value="P:regulation of DNA-templated transcription"/>
    <property type="evidence" value="ECO:0007669"/>
    <property type="project" value="InterPro"/>
</dbReference>
<dbReference type="SUPFAM" id="SSF46894">
    <property type="entry name" value="C-terminal effector domain of the bipartite response regulators"/>
    <property type="match status" value="1"/>
</dbReference>
<protein>
    <submittedName>
        <fullName evidence="2">LuxR family transcriptional regulator</fullName>
    </submittedName>
</protein>
<dbReference type="InterPro" id="IPR036388">
    <property type="entry name" value="WH-like_DNA-bd_sf"/>
</dbReference>
<dbReference type="AlphaFoldDB" id="A0A1R1S8V8"/>
<dbReference type="PROSITE" id="PS50043">
    <property type="entry name" value="HTH_LUXR_2"/>
    <property type="match status" value="1"/>
</dbReference>
<accession>A0A1R1S8V8</accession>
<evidence type="ECO:0000313" key="2">
    <source>
        <dbReference type="EMBL" id="OMI34796.1"/>
    </source>
</evidence>
<dbReference type="GO" id="GO:0003677">
    <property type="term" value="F:DNA binding"/>
    <property type="evidence" value="ECO:0007669"/>
    <property type="project" value="InterPro"/>
</dbReference>